<dbReference type="EMBL" id="ML976615">
    <property type="protein sequence ID" value="KAF1848587.1"/>
    <property type="molecule type" value="Genomic_DNA"/>
</dbReference>
<accession>A0A9P4LBQ5</accession>
<organism evidence="2 3">
    <name type="scientific">Cucurbitaria berberidis CBS 394.84</name>
    <dbReference type="NCBI Taxonomy" id="1168544"/>
    <lineage>
        <taxon>Eukaryota</taxon>
        <taxon>Fungi</taxon>
        <taxon>Dikarya</taxon>
        <taxon>Ascomycota</taxon>
        <taxon>Pezizomycotina</taxon>
        <taxon>Dothideomycetes</taxon>
        <taxon>Pleosporomycetidae</taxon>
        <taxon>Pleosporales</taxon>
        <taxon>Pleosporineae</taxon>
        <taxon>Cucurbitariaceae</taxon>
        <taxon>Cucurbitaria</taxon>
    </lineage>
</organism>
<dbReference type="OrthoDB" id="3934095at2759"/>
<comment type="caution">
    <text evidence="2">The sequence shown here is derived from an EMBL/GenBank/DDBJ whole genome shotgun (WGS) entry which is preliminary data.</text>
</comment>
<feature type="compositionally biased region" description="Basic and acidic residues" evidence="1">
    <location>
        <begin position="142"/>
        <end position="154"/>
    </location>
</feature>
<feature type="region of interest" description="Disordered" evidence="1">
    <location>
        <begin position="1"/>
        <end position="21"/>
    </location>
</feature>
<dbReference type="RefSeq" id="XP_040791150.1">
    <property type="nucleotide sequence ID" value="XM_040937720.1"/>
</dbReference>
<name>A0A9P4LBQ5_9PLEO</name>
<evidence type="ECO:0000313" key="2">
    <source>
        <dbReference type="EMBL" id="KAF1848587.1"/>
    </source>
</evidence>
<protein>
    <submittedName>
        <fullName evidence="2">Uncharacterized protein</fullName>
    </submittedName>
</protein>
<proteinExistence type="predicted"/>
<dbReference type="GeneID" id="63854970"/>
<feature type="compositionally biased region" description="Low complexity" evidence="1">
    <location>
        <begin position="74"/>
        <end position="111"/>
    </location>
</feature>
<gene>
    <name evidence="2" type="ORF">K460DRAFT_415126</name>
</gene>
<sequence length="194" mass="21385">MAYTGTLRRTPPLPHRDPIRHFSQSEKLPALLDGSYQIEVDLLPKPLFCRRITLPSKALHVSTMEIPSPMSSDTRSSPASSICSSDASVSSSPPSTPSTSAPSSPASRTRSLTYSSPPSAWFIPPVAPDPTPKQSLRRRRSPRQETLRSLRAKESDACLQRMCDQRVSAYLDGSMFECKKPGSRLAMEIVGWEK</sequence>
<reference evidence="2" key="1">
    <citation type="submission" date="2020-01" db="EMBL/GenBank/DDBJ databases">
        <authorList>
            <consortium name="DOE Joint Genome Institute"/>
            <person name="Haridas S."/>
            <person name="Albert R."/>
            <person name="Binder M."/>
            <person name="Bloem J."/>
            <person name="Labutti K."/>
            <person name="Salamov A."/>
            <person name="Andreopoulos B."/>
            <person name="Baker S.E."/>
            <person name="Barry K."/>
            <person name="Bills G."/>
            <person name="Bluhm B.H."/>
            <person name="Cannon C."/>
            <person name="Castanera R."/>
            <person name="Culley D.E."/>
            <person name="Daum C."/>
            <person name="Ezra D."/>
            <person name="Gonzalez J.B."/>
            <person name="Henrissat B."/>
            <person name="Kuo A."/>
            <person name="Liang C."/>
            <person name="Lipzen A."/>
            <person name="Lutzoni F."/>
            <person name="Magnuson J."/>
            <person name="Mondo S."/>
            <person name="Nolan M."/>
            <person name="Ohm R."/>
            <person name="Pangilinan J."/>
            <person name="Park H.-J."/>
            <person name="Ramirez L."/>
            <person name="Alfaro M."/>
            <person name="Sun H."/>
            <person name="Tritt A."/>
            <person name="Yoshinaga Y."/>
            <person name="Zwiers L.-H."/>
            <person name="Turgeon B.G."/>
            <person name="Goodwin S.B."/>
            <person name="Spatafora J.W."/>
            <person name="Crous P.W."/>
            <person name="Grigoriev I.V."/>
        </authorList>
    </citation>
    <scope>NUCLEOTIDE SEQUENCE</scope>
    <source>
        <strain evidence="2">CBS 394.84</strain>
    </source>
</reference>
<evidence type="ECO:0000313" key="3">
    <source>
        <dbReference type="Proteomes" id="UP000800039"/>
    </source>
</evidence>
<dbReference type="Proteomes" id="UP000800039">
    <property type="component" value="Unassembled WGS sequence"/>
</dbReference>
<feature type="region of interest" description="Disordered" evidence="1">
    <location>
        <begin position="65"/>
        <end position="154"/>
    </location>
</feature>
<dbReference type="AlphaFoldDB" id="A0A9P4LBQ5"/>
<evidence type="ECO:0000256" key="1">
    <source>
        <dbReference type="SAM" id="MobiDB-lite"/>
    </source>
</evidence>
<keyword evidence="3" id="KW-1185">Reference proteome</keyword>